<dbReference type="Proteomes" id="UP000298030">
    <property type="component" value="Unassembled WGS sequence"/>
</dbReference>
<evidence type="ECO:0000313" key="2">
    <source>
        <dbReference type="Proteomes" id="UP000298030"/>
    </source>
</evidence>
<organism evidence="1 2">
    <name type="scientific">Coprinellus micaceus</name>
    <name type="common">Glistening ink-cap mushroom</name>
    <name type="synonym">Coprinus micaceus</name>
    <dbReference type="NCBI Taxonomy" id="71717"/>
    <lineage>
        <taxon>Eukaryota</taxon>
        <taxon>Fungi</taxon>
        <taxon>Dikarya</taxon>
        <taxon>Basidiomycota</taxon>
        <taxon>Agaricomycotina</taxon>
        <taxon>Agaricomycetes</taxon>
        <taxon>Agaricomycetidae</taxon>
        <taxon>Agaricales</taxon>
        <taxon>Agaricineae</taxon>
        <taxon>Psathyrellaceae</taxon>
        <taxon>Coprinellus</taxon>
    </lineage>
</organism>
<sequence>MVHWLSGTDIIYSLDLRFENGWINTEIAPHGLKGPGCELLHHTQHLYQMTSYSMCCYLAAGGMLWVVGRGTPEHHIGACFNEGWVFSARFNEGSWGVVSNGELLEEEVGELGPSGSLSNANGELLEEEGIVSGEEQGLVDPPELGIDQAVS</sequence>
<name>A0A4Y7TG45_COPMI</name>
<keyword evidence="2" id="KW-1185">Reference proteome</keyword>
<comment type="caution">
    <text evidence="1">The sequence shown here is derived from an EMBL/GenBank/DDBJ whole genome shotgun (WGS) entry which is preliminary data.</text>
</comment>
<gene>
    <name evidence="1" type="ORF">FA13DRAFT_1708414</name>
</gene>
<proteinExistence type="predicted"/>
<protein>
    <submittedName>
        <fullName evidence="1">Uncharacterized protein</fullName>
    </submittedName>
</protein>
<reference evidence="1 2" key="1">
    <citation type="journal article" date="2019" name="Nat. Ecol. Evol.">
        <title>Megaphylogeny resolves global patterns of mushroom evolution.</title>
        <authorList>
            <person name="Varga T."/>
            <person name="Krizsan K."/>
            <person name="Foldi C."/>
            <person name="Dima B."/>
            <person name="Sanchez-Garcia M."/>
            <person name="Sanchez-Ramirez S."/>
            <person name="Szollosi G.J."/>
            <person name="Szarkandi J.G."/>
            <person name="Papp V."/>
            <person name="Albert L."/>
            <person name="Andreopoulos W."/>
            <person name="Angelini C."/>
            <person name="Antonin V."/>
            <person name="Barry K.W."/>
            <person name="Bougher N.L."/>
            <person name="Buchanan P."/>
            <person name="Buyck B."/>
            <person name="Bense V."/>
            <person name="Catcheside P."/>
            <person name="Chovatia M."/>
            <person name="Cooper J."/>
            <person name="Damon W."/>
            <person name="Desjardin D."/>
            <person name="Finy P."/>
            <person name="Geml J."/>
            <person name="Haridas S."/>
            <person name="Hughes K."/>
            <person name="Justo A."/>
            <person name="Karasinski D."/>
            <person name="Kautmanova I."/>
            <person name="Kiss B."/>
            <person name="Kocsube S."/>
            <person name="Kotiranta H."/>
            <person name="LaButti K.M."/>
            <person name="Lechner B.E."/>
            <person name="Liimatainen K."/>
            <person name="Lipzen A."/>
            <person name="Lukacs Z."/>
            <person name="Mihaltcheva S."/>
            <person name="Morgado L.N."/>
            <person name="Niskanen T."/>
            <person name="Noordeloos M.E."/>
            <person name="Ohm R.A."/>
            <person name="Ortiz-Santana B."/>
            <person name="Ovrebo C."/>
            <person name="Racz N."/>
            <person name="Riley R."/>
            <person name="Savchenko A."/>
            <person name="Shiryaev A."/>
            <person name="Soop K."/>
            <person name="Spirin V."/>
            <person name="Szebenyi C."/>
            <person name="Tomsovsky M."/>
            <person name="Tulloss R.E."/>
            <person name="Uehling J."/>
            <person name="Grigoriev I.V."/>
            <person name="Vagvolgyi C."/>
            <person name="Papp T."/>
            <person name="Martin F.M."/>
            <person name="Miettinen O."/>
            <person name="Hibbett D.S."/>
            <person name="Nagy L.G."/>
        </authorList>
    </citation>
    <scope>NUCLEOTIDE SEQUENCE [LARGE SCALE GENOMIC DNA]</scope>
    <source>
        <strain evidence="1 2">FP101781</strain>
    </source>
</reference>
<accession>A0A4Y7TG45</accession>
<dbReference type="EMBL" id="QPFP01000013">
    <property type="protein sequence ID" value="TEB32981.1"/>
    <property type="molecule type" value="Genomic_DNA"/>
</dbReference>
<evidence type="ECO:0000313" key="1">
    <source>
        <dbReference type="EMBL" id="TEB32981.1"/>
    </source>
</evidence>
<dbReference type="AlphaFoldDB" id="A0A4Y7TG45"/>